<gene>
    <name evidence="3" type="ORF">AURMO_00528</name>
</gene>
<evidence type="ECO:0000313" key="4">
    <source>
        <dbReference type="Proteomes" id="UP000246894"/>
    </source>
</evidence>
<reference evidence="3 4" key="1">
    <citation type="submission" date="2017-10" db="EMBL/GenBank/DDBJ databases">
        <title>Genome of an Actinobacterium that displays light-enhanced growth.</title>
        <authorList>
            <person name="Maresca J.A."/>
            <person name="Hempel P."/>
            <person name="Shevchenko O."/>
            <person name="Miller K.J."/>
            <person name="Hahn M.W."/>
        </authorList>
    </citation>
    <scope>NUCLEOTIDE SEQUENCE [LARGE SCALE GENOMIC DNA]</scope>
    <source>
        <strain evidence="3 4">MWH-Mo1</strain>
    </source>
</reference>
<dbReference type="AlphaFoldDB" id="A0A2Z3RX76"/>
<feature type="transmembrane region" description="Helical" evidence="2">
    <location>
        <begin position="51"/>
        <end position="74"/>
    </location>
</feature>
<feature type="compositionally biased region" description="Low complexity" evidence="1">
    <location>
        <begin position="84"/>
        <end position="96"/>
    </location>
</feature>
<feature type="compositionally biased region" description="Low complexity" evidence="1">
    <location>
        <begin position="154"/>
        <end position="167"/>
    </location>
</feature>
<protein>
    <submittedName>
        <fullName evidence="3">Uncharacterized protein</fullName>
    </submittedName>
</protein>
<keyword evidence="2" id="KW-0472">Membrane</keyword>
<evidence type="ECO:0000256" key="2">
    <source>
        <dbReference type="SAM" id="Phobius"/>
    </source>
</evidence>
<feature type="region of interest" description="Disordered" evidence="1">
    <location>
        <begin position="1"/>
        <end position="42"/>
    </location>
</feature>
<evidence type="ECO:0000313" key="3">
    <source>
        <dbReference type="EMBL" id="AWR21141.1"/>
    </source>
</evidence>
<dbReference type="KEGG" id="aum:AURMO_00528"/>
<feature type="compositionally biased region" description="Gly residues" evidence="1">
    <location>
        <begin position="112"/>
        <end position="124"/>
    </location>
</feature>
<feature type="region of interest" description="Disordered" evidence="1">
    <location>
        <begin position="78"/>
        <end position="167"/>
    </location>
</feature>
<keyword evidence="2" id="KW-1133">Transmembrane helix</keyword>
<keyword evidence="2" id="KW-0812">Transmembrane</keyword>
<evidence type="ECO:0000256" key="1">
    <source>
        <dbReference type="SAM" id="MobiDB-lite"/>
    </source>
</evidence>
<keyword evidence="4" id="KW-1185">Reference proteome</keyword>
<name>A0A2Z3RX76_9MICO</name>
<sequence length="167" mass="16367">MPKNDNNDNLDNAEATQTPAEYTPEAAAEETEETVTPITDARSKRRLGTGAIIGISAASVALLAGVFGGGMAVANVIGHGGAPALGLAGQGPAQGHMGDGDGDGDGPHGKPGHGPKGGMAGAPQGGLEADGSMPGNVPHKHDANGNDIIPEGYPTTTPSTTPSTTTN</sequence>
<dbReference type="Proteomes" id="UP000246894">
    <property type="component" value="Chromosome"/>
</dbReference>
<organism evidence="3 4">
    <name type="scientific">Aurantimicrobium photophilum</name>
    <dbReference type="NCBI Taxonomy" id="1987356"/>
    <lineage>
        <taxon>Bacteria</taxon>
        <taxon>Bacillati</taxon>
        <taxon>Actinomycetota</taxon>
        <taxon>Actinomycetes</taxon>
        <taxon>Micrococcales</taxon>
        <taxon>Microbacteriaceae</taxon>
        <taxon>Aurantimicrobium</taxon>
    </lineage>
</organism>
<dbReference type="EMBL" id="CP023994">
    <property type="protein sequence ID" value="AWR21141.1"/>
    <property type="molecule type" value="Genomic_DNA"/>
</dbReference>
<feature type="compositionally biased region" description="Low complexity" evidence="1">
    <location>
        <begin position="7"/>
        <end position="26"/>
    </location>
</feature>
<proteinExistence type="predicted"/>
<accession>A0A2Z3RX76</accession>